<keyword evidence="6" id="KW-1185">Reference proteome</keyword>
<reference evidence="5 6" key="1">
    <citation type="submission" date="2012-05" db="EMBL/GenBank/DDBJ databases">
        <authorList>
            <person name="Weinstock G."/>
            <person name="Sodergren E."/>
            <person name="Lobos E.A."/>
            <person name="Fulton L."/>
            <person name="Fulton R."/>
            <person name="Courtney L."/>
            <person name="Fronick C."/>
            <person name="O'Laughlin M."/>
            <person name="Godfrey J."/>
            <person name="Wilson R.M."/>
            <person name="Miner T."/>
            <person name="Farmer C."/>
            <person name="Delehaunty K."/>
            <person name="Cordes M."/>
            <person name="Minx P."/>
            <person name="Tomlinson C."/>
            <person name="Chen J."/>
            <person name="Wollam A."/>
            <person name="Pepin K.H."/>
            <person name="Bhonagiri V."/>
            <person name="Zhang X."/>
            <person name="Suruliraj S."/>
            <person name="Warren W."/>
            <person name="Mitreva M."/>
            <person name="Mardis E.R."/>
            <person name="Wilson R.K."/>
        </authorList>
    </citation>
    <scope>NUCLEOTIDE SEQUENCE [LARGE SCALE GENOMIC DNA]</scope>
    <source>
        <strain evidence="5 6">F0055</strain>
    </source>
</reference>
<feature type="chain" id="PRO_5003954696" evidence="4">
    <location>
        <begin position="21"/>
        <end position="845"/>
    </location>
</feature>
<dbReference type="Gene3D" id="2.40.170.20">
    <property type="entry name" value="TonB-dependent receptor, beta-barrel domain"/>
    <property type="match status" value="1"/>
</dbReference>
<evidence type="ECO:0000256" key="2">
    <source>
        <dbReference type="ARBA" id="ARBA00023136"/>
    </source>
</evidence>
<evidence type="ECO:0000313" key="6">
    <source>
        <dbReference type="Proteomes" id="UP000010433"/>
    </source>
</evidence>
<comment type="caution">
    <text evidence="5">The sequence shown here is derived from an EMBL/GenBank/DDBJ whole genome shotgun (WGS) entry which is preliminary data.</text>
</comment>
<keyword evidence="2" id="KW-0472">Membrane</keyword>
<dbReference type="HOGENOM" id="CLU_316392_0_0_10"/>
<keyword evidence="5" id="KW-0675">Receptor</keyword>
<evidence type="ECO:0000256" key="1">
    <source>
        <dbReference type="ARBA" id="ARBA00004442"/>
    </source>
</evidence>
<comment type="subcellular location">
    <subcellularLocation>
        <location evidence="1">Cell outer membrane</location>
    </subcellularLocation>
</comment>
<name>L1N1H7_9BACT</name>
<dbReference type="STRING" id="1127699.HMPREF9151_02254"/>
<proteinExistence type="predicted"/>
<sequence length="845" mass="95033">MLTKLKMAVVALCYSSLSFAQNVNDTITQQATGVDESAFTFTEAQLGENENTVQNITIINSGTNLYASQVGFQFSPMRFRYRGLSQKYNEVYVNGILMNDVENGQFRFSQVGGLNQQTKNADFALPFEANGFAMPGLAGSNNYDFRPANQPAGHRITLGGANRNYTLRGMYTFSSGLNKHGWAFSGNLTYRWASEGYVEGTFYNALSYFLGVQKIFGENGKHSLSFSTWGNPTERATQGAATDESYWIANDRYYNPYWGYQNGKKRNSRIVNDFAPSAVLTWDWKIDENTKLNTSLFGRYSMYKSTKLNYNNSDNPQPDYWKLLPSSYYDVWDETNTVARTSQSLIDWGMAYDYLTASKANRQINWDRLYMANRNVSAQGADAMYFIQARRNDALTLSLASTLNMQLDKKSNWNLGYLLSTNNARHYQTMEDLLGATSYHNINTYAVGTYAPSSDQVQYDLNRRNATVGKGDVFGYDYHLLVNKASVWTNYNRLVGRFNLMAAAKVGGVSMQRDGKMRNGLFANNSYGKSGTANFFEGGVKASAIFSAGHGHTFSLGAGYQYNAPTAYVAFSAPEMNNDFARNLKNERVFSTDLGYQYQSSKLHINLNAYYNHADQVTDWQCFYFDDINSFSYVSITDGKKAYYGIETAAKYRINSSFDIKLLGTISEAKSINDARVNYLNSTQGVYESDILLNKNMHESGTPLTAASLILSYHKGGWFVDLSGNYYDRIYLSPSLYYRYKSIGEKRGNIDENGNVKRIPQEQGNGGFMLSGSIGKNIYLKHGSLSINLMVDNILNNKNLVTGGYEQSRSDFTASGNARAYKFSRNPKKYYAYGANGLLNITYKF</sequence>
<dbReference type="PATRIC" id="fig|1127699.3.peg.2059"/>
<dbReference type="EMBL" id="AMEP01000142">
    <property type="protein sequence ID" value="EKX97333.1"/>
    <property type="molecule type" value="Genomic_DNA"/>
</dbReference>
<evidence type="ECO:0000313" key="5">
    <source>
        <dbReference type="EMBL" id="EKX97333.1"/>
    </source>
</evidence>
<dbReference type="AlphaFoldDB" id="L1N1H7"/>
<feature type="signal peptide" evidence="4">
    <location>
        <begin position="1"/>
        <end position="20"/>
    </location>
</feature>
<dbReference type="OrthoDB" id="1453181at2"/>
<dbReference type="InterPro" id="IPR036942">
    <property type="entry name" value="Beta-barrel_TonB_sf"/>
</dbReference>
<evidence type="ECO:0000256" key="3">
    <source>
        <dbReference type="ARBA" id="ARBA00023237"/>
    </source>
</evidence>
<gene>
    <name evidence="5" type="ORF">HMPREF9151_02254</name>
</gene>
<dbReference type="SUPFAM" id="SSF56935">
    <property type="entry name" value="Porins"/>
    <property type="match status" value="1"/>
</dbReference>
<keyword evidence="3" id="KW-0998">Cell outer membrane</keyword>
<dbReference type="Proteomes" id="UP000010433">
    <property type="component" value="Unassembled WGS sequence"/>
</dbReference>
<dbReference type="GO" id="GO:0009279">
    <property type="term" value="C:cell outer membrane"/>
    <property type="evidence" value="ECO:0007669"/>
    <property type="project" value="UniProtKB-SubCell"/>
</dbReference>
<accession>L1N1H7</accession>
<protein>
    <submittedName>
        <fullName evidence="5">TonB-dependent receptor</fullName>
    </submittedName>
</protein>
<keyword evidence="4" id="KW-0732">Signal</keyword>
<dbReference type="RefSeq" id="WP_009161111.1">
    <property type="nucleotide sequence ID" value="NZ_KB290960.1"/>
</dbReference>
<evidence type="ECO:0000256" key="4">
    <source>
        <dbReference type="SAM" id="SignalP"/>
    </source>
</evidence>
<organism evidence="5 6">
    <name type="scientific">Hoylesella saccharolytica F0055</name>
    <dbReference type="NCBI Taxonomy" id="1127699"/>
    <lineage>
        <taxon>Bacteria</taxon>
        <taxon>Pseudomonadati</taxon>
        <taxon>Bacteroidota</taxon>
        <taxon>Bacteroidia</taxon>
        <taxon>Bacteroidales</taxon>
        <taxon>Prevotellaceae</taxon>
        <taxon>Hoylesella</taxon>
    </lineage>
</organism>